<dbReference type="GO" id="GO:0045944">
    <property type="term" value="P:positive regulation of transcription by RNA polymerase II"/>
    <property type="evidence" value="ECO:0007669"/>
    <property type="project" value="TreeGrafter"/>
</dbReference>
<dbReference type="Gene3D" id="4.10.240.10">
    <property type="entry name" value="Zn(2)-C6 fungal-type DNA-binding domain"/>
    <property type="match status" value="1"/>
</dbReference>
<feature type="compositionally biased region" description="Basic and acidic residues" evidence="3">
    <location>
        <begin position="57"/>
        <end position="75"/>
    </location>
</feature>
<proteinExistence type="predicted"/>
<dbReference type="Pfam" id="PF11951">
    <property type="entry name" value="Fungal_trans_2"/>
    <property type="match status" value="2"/>
</dbReference>
<dbReference type="GO" id="GO:0005634">
    <property type="term" value="C:nucleus"/>
    <property type="evidence" value="ECO:0007669"/>
    <property type="project" value="UniProtKB-SubCell"/>
</dbReference>
<dbReference type="STRING" id="50376.A0A517KYS2"/>
<evidence type="ECO:0000256" key="1">
    <source>
        <dbReference type="ARBA" id="ARBA00004123"/>
    </source>
</evidence>
<dbReference type="GO" id="GO:0000976">
    <property type="term" value="F:transcription cis-regulatory region binding"/>
    <property type="evidence" value="ECO:0007669"/>
    <property type="project" value="TreeGrafter"/>
</dbReference>
<dbReference type="SMART" id="SM00066">
    <property type="entry name" value="GAL4"/>
    <property type="match status" value="1"/>
</dbReference>
<evidence type="ECO:0000313" key="6">
    <source>
        <dbReference type="Proteomes" id="UP000316270"/>
    </source>
</evidence>
<feature type="region of interest" description="Disordered" evidence="3">
    <location>
        <begin position="57"/>
        <end position="104"/>
    </location>
</feature>
<feature type="domain" description="Zn(2)-C6 fungal-type" evidence="4">
    <location>
        <begin position="9"/>
        <end position="37"/>
    </location>
</feature>
<evidence type="ECO:0000256" key="2">
    <source>
        <dbReference type="ARBA" id="ARBA00023242"/>
    </source>
</evidence>
<dbReference type="InterPro" id="IPR001138">
    <property type="entry name" value="Zn2Cys6_DnaBD"/>
</dbReference>
<dbReference type="PROSITE" id="PS50048">
    <property type="entry name" value="ZN2_CY6_FUNGAL_2"/>
    <property type="match status" value="1"/>
</dbReference>
<dbReference type="GO" id="GO:0008270">
    <property type="term" value="F:zinc ion binding"/>
    <property type="evidence" value="ECO:0007669"/>
    <property type="project" value="InterPro"/>
</dbReference>
<comment type="subcellular location">
    <subcellularLocation>
        <location evidence="1">Nucleus</location>
    </subcellularLocation>
</comment>
<dbReference type="PANTHER" id="PTHR37534:SF17">
    <property type="entry name" value="ZN(2)-C6 FUNGAL-TYPE DOMAIN-CONTAINING PROTEIN"/>
    <property type="match status" value="1"/>
</dbReference>
<dbReference type="SUPFAM" id="SSF57701">
    <property type="entry name" value="Zn2/Cys6 DNA-binding domain"/>
    <property type="match status" value="1"/>
</dbReference>
<dbReference type="AlphaFoldDB" id="A0A517KYS2"/>
<protein>
    <recommendedName>
        <fullName evidence="4">Zn(2)-C6 fungal-type domain-containing protein</fullName>
    </recommendedName>
</protein>
<evidence type="ECO:0000259" key="4">
    <source>
        <dbReference type="PROSITE" id="PS50048"/>
    </source>
</evidence>
<dbReference type="InterPro" id="IPR036864">
    <property type="entry name" value="Zn2-C6_fun-type_DNA-bd_sf"/>
</dbReference>
<dbReference type="EMBL" id="CP042185">
    <property type="protein sequence ID" value="QDS68536.1"/>
    <property type="molecule type" value="Genomic_DNA"/>
</dbReference>
<dbReference type="Pfam" id="PF00172">
    <property type="entry name" value="Zn_clus"/>
    <property type="match status" value="1"/>
</dbReference>
<accession>A0A517KYS2</accession>
<dbReference type="InterPro" id="IPR021858">
    <property type="entry name" value="Fun_TF"/>
</dbReference>
<evidence type="ECO:0000256" key="3">
    <source>
        <dbReference type="SAM" id="MobiDB-lite"/>
    </source>
</evidence>
<dbReference type="CDD" id="cd00067">
    <property type="entry name" value="GAL4"/>
    <property type="match status" value="1"/>
</dbReference>
<name>A0A517KYS2_9PEZI</name>
<reference evidence="5 6" key="1">
    <citation type="submission" date="2019-07" db="EMBL/GenBank/DDBJ databases">
        <title>Finished genome of Venturia effusa.</title>
        <authorList>
            <person name="Young C.A."/>
            <person name="Cox M.P."/>
            <person name="Ganley A.R.D."/>
            <person name="David W.J."/>
        </authorList>
    </citation>
    <scope>NUCLEOTIDE SEQUENCE [LARGE SCALE GENOMIC DNA]</scope>
    <source>
        <strain evidence="6">albino</strain>
    </source>
</reference>
<dbReference type="GO" id="GO:0000981">
    <property type="term" value="F:DNA-binding transcription factor activity, RNA polymerase II-specific"/>
    <property type="evidence" value="ECO:0007669"/>
    <property type="project" value="InterPro"/>
</dbReference>
<gene>
    <name evidence="5" type="ORF">FKW77_010903</name>
</gene>
<dbReference type="Proteomes" id="UP000316270">
    <property type="component" value="Chromosome 1"/>
</dbReference>
<keyword evidence="2" id="KW-0539">Nucleus</keyword>
<evidence type="ECO:0000313" key="5">
    <source>
        <dbReference type="EMBL" id="QDS68536.1"/>
    </source>
</evidence>
<keyword evidence="6" id="KW-1185">Reference proteome</keyword>
<sequence>MESPKPPKGCYNCMKRRIKCDRTEPQCGKCIKKGIVCPGMGVRYRFNDGIAARGRFKGKDKPVLDDSHPSSKSDQKQSSPDETTLAKTSHSQKDWARISGSPTTNTDKSVFEDIAMMLSPAPVGSLEILDPRTRFLFTHFVERVSPIMTLFDDERNGYRHHVLPFAVYDNVIQRAVSVAAAFHLSDCMPELRFPAEAGRQAIIQKLRETALLESNSQIFNETTWLTIILLIVSDLVTGSEDVFILYKMLVPFLNRPKEQTKQTPMTEFLEYQSRLIEFFALPMLKANSRMEIMTHEYQPFSVELRTVPLSATSSKSIALLLYHEAFCQARSIFLLRSQIILTEEEEAEMPVRITTLKQLLIDLDPTAEGAHTLVWPYFIAGAESTLSDDRNFFHSRLGHIWEMTGYRNVLVAMNALEDIWSRPLESWTTWLPRIATVIM</sequence>
<dbReference type="OrthoDB" id="5386330at2759"/>
<dbReference type="PANTHER" id="PTHR37534">
    <property type="entry name" value="TRANSCRIPTIONAL ACTIVATOR PROTEIN UGA3"/>
    <property type="match status" value="1"/>
</dbReference>
<organism evidence="5 6">
    <name type="scientific">Venturia effusa</name>
    <dbReference type="NCBI Taxonomy" id="50376"/>
    <lineage>
        <taxon>Eukaryota</taxon>
        <taxon>Fungi</taxon>
        <taxon>Dikarya</taxon>
        <taxon>Ascomycota</taxon>
        <taxon>Pezizomycotina</taxon>
        <taxon>Dothideomycetes</taxon>
        <taxon>Pleosporomycetidae</taxon>
        <taxon>Venturiales</taxon>
        <taxon>Venturiaceae</taxon>
        <taxon>Venturia</taxon>
    </lineage>
</organism>